<evidence type="ECO:0000313" key="4">
    <source>
        <dbReference type="EMBL" id="MBE8712659.1"/>
    </source>
</evidence>
<dbReference type="InterPro" id="IPR050330">
    <property type="entry name" value="Bact_OuterMem_StrucFunc"/>
</dbReference>
<organism evidence="4 5">
    <name type="scientific">Sphingobacterium hungaricum</name>
    <dbReference type="NCBI Taxonomy" id="2082723"/>
    <lineage>
        <taxon>Bacteria</taxon>
        <taxon>Pseudomonadati</taxon>
        <taxon>Bacteroidota</taxon>
        <taxon>Sphingobacteriia</taxon>
        <taxon>Sphingobacteriales</taxon>
        <taxon>Sphingobacteriaceae</taxon>
        <taxon>Sphingobacterium</taxon>
    </lineage>
</organism>
<dbReference type="SUPFAM" id="SSF103088">
    <property type="entry name" value="OmpA-like"/>
    <property type="match status" value="1"/>
</dbReference>
<dbReference type="AlphaFoldDB" id="A0A928UX06"/>
<dbReference type="Gene3D" id="3.30.1330.60">
    <property type="entry name" value="OmpA-like domain"/>
    <property type="match status" value="1"/>
</dbReference>
<dbReference type="InterPro" id="IPR006665">
    <property type="entry name" value="OmpA-like"/>
</dbReference>
<keyword evidence="2" id="KW-0175">Coiled coil</keyword>
<evidence type="ECO:0000259" key="3">
    <source>
        <dbReference type="PROSITE" id="PS51123"/>
    </source>
</evidence>
<keyword evidence="1" id="KW-0472">Membrane</keyword>
<dbReference type="PROSITE" id="PS51123">
    <property type="entry name" value="OMPA_2"/>
    <property type="match status" value="1"/>
</dbReference>
<dbReference type="EMBL" id="PRDK01000002">
    <property type="protein sequence ID" value="MBE8712659.1"/>
    <property type="molecule type" value="Genomic_DNA"/>
</dbReference>
<proteinExistence type="predicted"/>
<dbReference type="PANTHER" id="PTHR30329:SF21">
    <property type="entry name" value="LIPOPROTEIN YIAD-RELATED"/>
    <property type="match status" value="1"/>
</dbReference>
<dbReference type="CDD" id="cd07185">
    <property type="entry name" value="OmpA_C-like"/>
    <property type="match status" value="1"/>
</dbReference>
<feature type="domain" description="OmpA-like" evidence="3">
    <location>
        <begin position="282"/>
        <end position="395"/>
    </location>
</feature>
<protein>
    <submittedName>
        <fullName evidence="4">Cell envelope biogenesis protein OmpA</fullName>
    </submittedName>
</protein>
<evidence type="ECO:0000313" key="5">
    <source>
        <dbReference type="Proteomes" id="UP000616201"/>
    </source>
</evidence>
<dbReference type="Proteomes" id="UP000616201">
    <property type="component" value="Unassembled WGS sequence"/>
</dbReference>
<dbReference type="GO" id="GO:0016020">
    <property type="term" value="C:membrane"/>
    <property type="evidence" value="ECO:0007669"/>
    <property type="project" value="UniProtKB-UniRule"/>
</dbReference>
<reference evidence="4" key="1">
    <citation type="submission" date="2018-02" db="EMBL/GenBank/DDBJ databases">
        <authorList>
            <person name="Vasarhelyi B.M."/>
            <person name="Deshmukh S."/>
            <person name="Balint B."/>
            <person name="Kukolya J."/>
        </authorList>
    </citation>
    <scope>NUCLEOTIDE SEQUENCE</scope>
    <source>
        <strain evidence="4">KB22</strain>
    </source>
</reference>
<dbReference type="InterPro" id="IPR036737">
    <property type="entry name" value="OmpA-like_sf"/>
</dbReference>
<dbReference type="PANTHER" id="PTHR30329">
    <property type="entry name" value="STATOR ELEMENT OF FLAGELLAR MOTOR COMPLEX"/>
    <property type="match status" value="1"/>
</dbReference>
<dbReference type="Pfam" id="PF00691">
    <property type="entry name" value="OmpA"/>
    <property type="match status" value="1"/>
</dbReference>
<sequence>MKKQILYILFLLFWTKGFTQSLDLKKDTVVVYNTDKHKIETNHFFDNWFFGLGGGAQLFFGDHNKQMKFRERLTPVYELHVGKWFTPGIGVRGGVNGATIKGVTQNGSYTTGEIYDATKWLEKQQFDYFHIHTDVLFNLTNIIGGYKLNRFYNISTYIGLGWMETIDKPIEREISANFGLYNSFRVNKSLDVILDVRGSMVNDRFDGETGNRRQDGLLTASVGFKYSLKEREWNKIKVTTIDYDSQELKTIAERVNQLANDNNALRKQIEESHNKSVTDIVVEKRIIAAPILLTFPINKSDVSNEMRVNLGFLAKVIKEGNPDAKYRVTGYADAGTGSKITNQRLSEARAQAVYNVLIKEFNVQSSQIILSHEGGVENMYYDDPRMSRAVITISY</sequence>
<keyword evidence="5" id="KW-1185">Reference proteome</keyword>
<comment type="caution">
    <text evidence="4">The sequence shown here is derived from an EMBL/GenBank/DDBJ whole genome shotgun (WGS) entry which is preliminary data.</text>
</comment>
<gene>
    <name evidence="4" type="ORF">C4F49_03045</name>
</gene>
<evidence type="ECO:0000256" key="1">
    <source>
        <dbReference type="PROSITE-ProRule" id="PRU00473"/>
    </source>
</evidence>
<feature type="coiled-coil region" evidence="2">
    <location>
        <begin position="248"/>
        <end position="275"/>
    </location>
</feature>
<evidence type="ECO:0000256" key="2">
    <source>
        <dbReference type="SAM" id="Coils"/>
    </source>
</evidence>
<accession>A0A928UX06</accession>
<name>A0A928UX06_9SPHI</name>
<dbReference type="RefSeq" id="WP_196936568.1">
    <property type="nucleotide sequence ID" value="NZ_MU158698.1"/>
</dbReference>